<dbReference type="EMBL" id="CP002831">
    <property type="protein sequence ID" value="AFC23749.1"/>
    <property type="molecule type" value="Genomic_DNA"/>
</dbReference>
<reference evidence="1 2" key="1">
    <citation type="journal article" date="2012" name="Stand. Genomic Sci.">
        <title>Complete genome sequencing and analysis of Saprospira grandis str. Lewin, a predatory marine bacterium.</title>
        <authorList>
            <person name="Saw J.H."/>
            <person name="Yuryev A."/>
            <person name="Kanbe M."/>
            <person name="Hou S."/>
            <person name="Young A.G."/>
            <person name="Aizawa S."/>
            <person name="Alam M."/>
        </authorList>
    </citation>
    <scope>NUCLEOTIDE SEQUENCE [LARGE SCALE GENOMIC DNA]</scope>
    <source>
        <strain evidence="1 2">Lewin</strain>
    </source>
</reference>
<proteinExistence type="predicted"/>
<sequence>MKNLFFLALALLGLGLSSCQEDKEGYLEISNIKLLNYNEFDKSYYGYYGQFSWVNWDPELPGKAEAKYPDIFARVYFRYSSRRVDTIVKETRVLHNCPHGQEVYLPLQKMSFPDDTEATVSILLVDHDEDNYHRGMHSFRFTPAGLKRDQIETAYITSDENGVLRFDVSYH</sequence>
<protein>
    <recommendedName>
        <fullName evidence="3">Lipoprotein</fullName>
    </recommendedName>
</protein>
<keyword evidence="2" id="KW-1185">Reference proteome</keyword>
<dbReference type="KEGG" id="sgn:SGRA_1014"/>
<gene>
    <name evidence="1" type="ordered locus">SGRA_1014</name>
</gene>
<evidence type="ECO:0000313" key="1">
    <source>
        <dbReference type="EMBL" id="AFC23749.1"/>
    </source>
</evidence>
<dbReference type="AlphaFoldDB" id="H6L3A2"/>
<name>H6L3A2_SAPGL</name>
<accession>H6L3A2</accession>
<dbReference type="STRING" id="984262.SGRA_1014"/>
<dbReference type="PROSITE" id="PS51257">
    <property type="entry name" value="PROKAR_LIPOPROTEIN"/>
    <property type="match status" value="1"/>
</dbReference>
<evidence type="ECO:0008006" key="3">
    <source>
        <dbReference type="Google" id="ProtNLM"/>
    </source>
</evidence>
<dbReference type="Proteomes" id="UP000007519">
    <property type="component" value="Chromosome"/>
</dbReference>
<dbReference type="RefSeq" id="WP_015691398.1">
    <property type="nucleotide sequence ID" value="NC_016940.1"/>
</dbReference>
<organism evidence="1 2">
    <name type="scientific">Saprospira grandis (strain Lewin)</name>
    <dbReference type="NCBI Taxonomy" id="984262"/>
    <lineage>
        <taxon>Bacteria</taxon>
        <taxon>Pseudomonadati</taxon>
        <taxon>Bacteroidota</taxon>
        <taxon>Saprospiria</taxon>
        <taxon>Saprospirales</taxon>
        <taxon>Saprospiraceae</taxon>
        <taxon>Saprospira</taxon>
    </lineage>
</organism>
<dbReference type="HOGENOM" id="CLU_1561801_0_0_10"/>
<evidence type="ECO:0000313" key="2">
    <source>
        <dbReference type="Proteomes" id="UP000007519"/>
    </source>
</evidence>